<dbReference type="Pfam" id="PF11832">
    <property type="entry name" value="DUF3352"/>
    <property type="match status" value="1"/>
</dbReference>
<organism evidence="2 3">
    <name type="scientific">Dolichospermum circinale CS-537/01</name>
    <dbReference type="NCBI Taxonomy" id="3021739"/>
    <lineage>
        <taxon>Bacteria</taxon>
        <taxon>Bacillati</taxon>
        <taxon>Cyanobacteriota</taxon>
        <taxon>Cyanophyceae</taxon>
        <taxon>Nostocales</taxon>
        <taxon>Aphanizomenonaceae</taxon>
        <taxon>Dolichospermum</taxon>
        <taxon>Dolichospermum circinale</taxon>
    </lineage>
</organism>
<name>A0ABT5A0W1_9CYAN</name>
<dbReference type="EMBL" id="JAQMTU010000022">
    <property type="protein sequence ID" value="MDB9485537.1"/>
    <property type="molecule type" value="Genomic_DNA"/>
</dbReference>
<evidence type="ECO:0000256" key="1">
    <source>
        <dbReference type="SAM" id="Phobius"/>
    </source>
</evidence>
<keyword evidence="1" id="KW-0472">Membrane</keyword>
<keyword evidence="1" id="KW-0812">Transmembrane</keyword>
<protein>
    <submittedName>
        <fullName evidence="2">DUF3352 domain-containing protein</fullName>
    </submittedName>
</protein>
<dbReference type="Proteomes" id="UP001212123">
    <property type="component" value="Unassembled WGS sequence"/>
</dbReference>
<keyword evidence="3" id="KW-1185">Reference proteome</keyword>
<feature type="transmembrane region" description="Helical" evidence="1">
    <location>
        <begin position="7"/>
        <end position="29"/>
    </location>
</feature>
<keyword evidence="1" id="KW-1133">Transmembrane helix</keyword>
<dbReference type="RefSeq" id="WP_028083067.1">
    <property type="nucleotide sequence ID" value="NZ_JAQMTU010000022.1"/>
</dbReference>
<sequence>MSDKKSSFLIPVIGTAVILAGGIAAYIYLKGNTDSSSPLGNAKLVPQTALMATYIDTNPESWHKLHQFGTPEAQKLVTKGLKDFNQQIWNDSNISYEADIKPWVGSVMIAVLPPDEKKTPPPKKTTDYLGSPSAPNILLVVGIKDKIAALKFANKLKVAQNITAKESDYKGEKIIETKGQGQPQYTTVLNNDHLLLTANKQTVEKAIDTYKGEPSFANKEGAYDILSKGVDVKNSLAQIYVPDYANMIQKLNSQSQQLPPQALAQIKQVKSLVAGVGVDDAGLRLKATVNLDPQLNKFEYQTTSAKIVGQFPSETFALASGQGISKSWQTFVQQSQDYPELNQGIQQARTQLKTAQIDLDKDIFGWMNGEFGLGAVKSNQGLLANVGFGGALVLDTSDRKTAEATLTKLDNLAKQQSLNIAQKNIGGKNITEWQIPLQGALVSHGWLDNDTVFLAIGGPIAETLANRQGTALDQSDTFKKVTGSLPKPNSGYFYLDMDKTTDIIKRLAPQSQPLTPDTLAILSSMRGVGVTVNSPSKSKTEMEMLFSLKPSQGK</sequence>
<reference evidence="2 3" key="1">
    <citation type="submission" date="2023-01" db="EMBL/GenBank/DDBJ databases">
        <title>Genomes from the Australian National Cyanobacteria Reference Collection.</title>
        <authorList>
            <person name="Willis A."/>
            <person name="Lee E.M.F."/>
        </authorList>
    </citation>
    <scope>NUCLEOTIDE SEQUENCE [LARGE SCALE GENOMIC DNA]</scope>
    <source>
        <strain evidence="2 3">CS-537/01</strain>
    </source>
</reference>
<evidence type="ECO:0000313" key="3">
    <source>
        <dbReference type="Proteomes" id="UP001212123"/>
    </source>
</evidence>
<gene>
    <name evidence="2" type="ORF">PN492_03080</name>
</gene>
<comment type="caution">
    <text evidence="2">The sequence shown here is derived from an EMBL/GenBank/DDBJ whole genome shotgun (WGS) entry which is preliminary data.</text>
</comment>
<evidence type="ECO:0000313" key="2">
    <source>
        <dbReference type="EMBL" id="MDB9485537.1"/>
    </source>
</evidence>
<proteinExistence type="predicted"/>
<dbReference type="InterPro" id="IPR021787">
    <property type="entry name" value="DUF3352"/>
</dbReference>
<accession>A0ABT5A0W1</accession>